<gene>
    <name evidence="1" type="ORF">SMD11_6145</name>
</gene>
<name>A0A1Z2LBY3_9ACTN</name>
<accession>A0A1Z2LBY3</accession>
<evidence type="ECO:0000313" key="1">
    <source>
        <dbReference type="EMBL" id="ARZ71721.1"/>
    </source>
</evidence>
<reference evidence="1 2" key="1">
    <citation type="submission" date="2017-06" db="EMBL/GenBank/DDBJ databases">
        <title>Streptomyces albireticuli Genome sequencing and assembly.</title>
        <authorList>
            <person name="Wang Y."/>
            <person name="Du B."/>
            <person name="Ding Y."/>
            <person name="Liu H."/>
            <person name="Hou Q."/>
            <person name="Liu K."/>
            <person name="Yao L."/>
            <person name="Wang C."/>
        </authorList>
    </citation>
    <scope>NUCLEOTIDE SEQUENCE [LARGE SCALE GENOMIC DNA]</scope>
    <source>
        <strain evidence="1 2">MDJK11</strain>
    </source>
</reference>
<protein>
    <submittedName>
        <fullName evidence="1">Uncharacterized protein</fullName>
    </submittedName>
</protein>
<dbReference type="Proteomes" id="UP000195755">
    <property type="component" value="Chromosome"/>
</dbReference>
<dbReference type="KEGG" id="salj:SMD11_6145"/>
<sequence>MACEEYPLYRSDCDHLGVVPTTGTNAHRIERAVAAFLAIQRWEIT</sequence>
<organism evidence="1 2">
    <name type="scientific">Streptomyces albireticuli</name>
    <dbReference type="NCBI Taxonomy" id="1940"/>
    <lineage>
        <taxon>Bacteria</taxon>
        <taxon>Bacillati</taxon>
        <taxon>Actinomycetota</taxon>
        <taxon>Actinomycetes</taxon>
        <taxon>Kitasatosporales</taxon>
        <taxon>Streptomycetaceae</taxon>
        <taxon>Streptomyces</taxon>
    </lineage>
</organism>
<evidence type="ECO:0000313" key="2">
    <source>
        <dbReference type="Proteomes" id="UP000195755"/>
    </source>
</evidence>
<dbReference type="EMBL" id="CP021744">
    <property type="protein sequence ID" value="ARZ71721.1"/>
    <property type="molecule type" value="Genomic_DNA"/>
</dbReference>
<dbReference type="AlphaFoldDB" id="A0A1Z2LBY3"/>
<proteinExistence type="predicted"/>